<evidence type="ECO:0000313" key="3">
    <source>
        <dbReference type="Proteomes" id="UP001269819"/>
    </source>
</evidence>
<evidence type="ECO:0000259" key="1">
    <source>
        <dbReference type="PROSITE" id="PS51832"/>
    </source>
</evidence>
<dbReference type="PANTHER" id="PTHR43155:SF2">
    <property type="entry name" value="CYCLIC DI-GMP PHOSPHODIESTERASE PA4108"/>
    <property type="match status" value="1"/>
</dbReference>
<keyword evidence="3" id="KW-1185">Reference proteome</keyword>
<name>A0ABU3VYA9_9GAMM</name>
<dbReference type="Gene3D" id="1.10.3210.10">
    <property type="entry name" value="Hypothetical protein af1432"/>
    <property type="match status" value="1"/>
</dbReference>
<dbReference type="InterPro" id="IPR003607">
    <property type="entry name" value="HD/PDEase_dom"/>
</dbReference>
<dbReference type="SUPFAM" id="SSF109604">
    <property type="entry name" value="HD-domain/PDEase-like"/>
    <property type="match status" value="1"/>
</dbReference>
<dbReference type="EMBL" id="JAWIIJ010000007">
    <property type="protein sequence ID" value="MDV2079274.1"/>
    <property type="molecule type" value="Genomic_DNA"/>
</dbReference>
<dbReference type="InterPro" id="IPR037522">
    <property type="entry name" value="HD_GYP_dom"/>
</dbReference>
<sequence length="447" mass="49883">MESIEEGRAVVGCAVGVSQKKVTVHNLEIGMFVSDLDRPWHQTPFPIQGFFIRTQDDIRSLTSHCSWVMVDVAETRDTSEYNHADAPVYFRRQRRTHAQEVIKLPPINIKNPVRYVESRPLRKEVKGVTALAQDVDEALVHVGATIRQHGQPDLKPLAGAVQKMTASVIRNPDALLWLSRVREHDDYSYRHAMNSAVWALVCGRHLGLESGLLNHLAMGCLLAHIGKADLPEEILANEHALSAAQYAEYKTYVERGVAQLASAGLSRAVINIVQNHRERHNGTGFPEGVRGDRIPLLAKIAGLVDYYETLVEPREGCVPMTPAQAVGHLYETRNIEFQEDLVERFIQAIGVYPIGTLVELSDGQRGVILSHSPDRRLLPKVMVMTDHAQRPLKTAKVINLAEHNTGRARGKQLRIEGCLPNGTDGLDPNRYDISGAELRFRIRNLFG</sequence>
<dbReference type="Pfam" id="PF11871">
    <property type="entry name" value="DUF3391"/>
    <property type="match status" value="1"/>
</dbReference>
<dbReference type="Proteomes" id="UP001269819">
    <property type="component" value="Unassembled WGS sequence"/>
</dbReference>
<dbReference type="PANTHER" id="PTHR43155">
    <property type="entry name" value="CYCLIC DI-GMP PHOSPHODIESTERASE PA4108-RELATED"/>
    <property type="match status" value="1"/>
</dbReference>
<protein>
    <submittedName>
        <fullName evidence="2">DUF3391 domain-containing protein</fullName>
    </submittedName>
</protein>
<feature type="domain" description="HD-GYP" evidence="1">
    <location>
        <begin position="166"/>
        <end position="361"/>
    </location>
</feature>
<proteinExistence type="predicted"/>
<dbReference type="PROSITE" id="PS51832">
    <property type="entry name" value="HD_GYP"/>
    <property type="match status" value="1"/>
</dbReference>
<dbReference type="CDD" id="cd00077">
    <property type="entry name" value="HDc"/>
    <property type="match status" value="1"/>
</dbReference>
<reference evidence="2 3" key="1">
    <citation type="submission" date="2023-10" db="EMBL/GenBank/DDBJ databases">
        <title>Characteristics and mechanism of a salt-tolerant marine origin heterotrophic nitrifying- aerobic denitrifying bacteria Marinobacter xestospongiae HN1.</title>
        <authorList>
            <person name="Qi R."/>
        </authorList>
    </citation>
    <scope>NUCLEOTIDE SEQUENCE [LARGE SCALE GENOMIC DNA]</scope>
    <source>
        <strain evidence="2 3">HN1</strain>
    </source>
</reference>
<dbReference type="RefSeq" id="WP_316973874.1">
    <property type="nucleotide sequence ID" value="NZ_JAWIIJ010000007.1"/>
</dbReference>
<dbReference type="Pfam" id="PF13487">
    <property type="entry name" value="HD_5"/>
    <property type="match status" value="1"/>
</dbReference>
<accession>A0ABU3VYA9</accession>
<organism evidence="2 3">
    <name type="scientific">Marinobacter xestospongiae</name>
    <dbReference type="NCBI Taxonomy" id="994319"/>
    <lineage>
        <taxon>Bacteria</taxon>
        <taxon>Pseudomonadati</taxon>
        <taxon>Pseudomonadota</taxon>
        <taxon>Gammaproteobacteria</taxon>
        <taxon>Pseudomonadales</taxon>
        <taxon>Marinobacteraceae</taxon>
        <taxon>Marinobacter</taxon>
    </lineage>
</organism>
<gene>
    <name evidence="2" type="ORF">RYS15_11270</name>
</gene>
<dbReference type="InterPro" id="IPR021812">
    <property type="entry name" value="DUF3391"/>
</dbReference>
<comment type="caution">
    <text evidence="2">The sequence shown here is derived from an EMBL/GenBank/DDBJ whole genome shotgun (WGS) entry which is preliminary data.</text>
</comment>
<evidence type="ECO:0000313" key="2">
    <source>
        <dbReference type="EMBL" id="MDV2079274.1"/>
    </source>
</evidence>